<comment type="subunit">
    <text evidence="3">Monomer.</text>
</comment>
<keyword evidence="9" id="KW-0511">Multifunctional enzyme</keyword>
<keyword evidence="5" id="KW-0378">Hydrolase</keyword>
<dbReference type="SUPFAM" id="SSF81624">
    <property type="entry name" value="N-terminal domain of MutM-like DNA repair proteins"/>
    <property type="match status" value="1"/>
</dbReference>
<dbReference type="Pfam" id="PF01149">
    <property type="entry name" value="Fapy_DNA_glyco"/>
    <property type="match status" value="1"/>
</dbReference>
<keyword evidence="6" id="KW-0238">DNA-binding</keyword>
<evidence type="ECO:0000256" key="7">
    <source>
        <dbReference type="ARBA" id="ARBA00023204"/>
    </source>
</evidence>
<evidence type="ECO:0000313" key="13">
    <source>
        <dbReference type="EMBL" id="SVC77605.1"/>
    </source>
</evidence>
<reference evidence="13" key="1">
    <citation type="submission" date="2018-05" db="EMBL/GenBank/DDBJ databases">
        <authorList>
            <person name="Lanie J.A."/>
            <person name="Ng W.-L."/>
            <person name="Kazmierczak K.M."/>
            <person name="Andrzejewski T.M."/>
            <person name="Davidsen T.M."/>
            <person name="Wayne K.J."/>
            <person name="Tettelin H."/>
            <person name="Glass J.I."/>
            <person name="Rusch D."/>
            <person name="Podicherti R."/>
            <person name="Tsui H.-C.T."/>
            <person name="Winkler M.E."/>
        </authorList>
    </citation>
    <scope>NUCLEOTIDE SEQUENCE</scope>
</reference>
<dbReference type="Gene3D" id="1.10.8.50">
    <property type="match status" value="1"/>
</dbReference>
<dbReference type="InterPro" id="IPR015886">
    <property type="entry name" value="H2TH_FPG"/>
</dbReference>
<comment type="catalytic activity">
    <reaction evidence="1">
        <text>Hydrolysis of DNA containing ring-opened 7-methylguanine residues, releasing 2,6-diamino-4-hydroxy-5-(N-methyl)formamidopyrimidine.</text>
        <dbReference type="EC" id="3.2.2.23"/>
    </reaction>
</comment>
<keyword evidence="8" id="KW-0456">Lyase</keyword>
<keyword evidence="4" id="KW-0227">DNA damage</keyword>
<feature type="non-terminal residue" evidence="13">
    <location>
        <position position="285"/>
    </location>
</feature>
<evidence type="ECO:0000256" key="1">
    <source>
        <dbReference type="ARBA" id="ARBA00001668"/>
    </source>
</evidence>
<sequence>MPELPEVETVRRGLERHFAGRRIRDVELRRGDLRFPFPEGFDSTLQGRLVERVDRRAKYLLIRLEGGLTWLCHLGMSGRWTLLGDDLESRPGRFANGASVGSGEGPHDWVVIHLGNGSRAVYSDHRRFGIMDCFPTDQQDSHKLLASLGPEPTPNHLTPMELAEGLRGRRTPIKSALLDQKTVAGLGNIYVCEILHRARVSPRRSAASVAGRTAVSGRVERITGATHDVITEAIDAGGSTLQDFRGVDGDDAMGYFTHNFLVYGREDEPCLGDGCSGTVSRIVQS</sequence>
<evidence type="ECO:0000256" key="10">
    <source>
        <dbReference type="ARBA" id="ARBA00023295"/>
    </source>
</evidence>
<keyword evidence="7" id="KW-0234">DNA repair</keyword>
<evidence type="ECO:0000256" key="6">
    <source>
        <dbReference type="ARBA" id="ARBA00023125"/>
    </source>
</evidence>
<organism evidence="13">
    <name type="scientific">marine metagenome</name>
    <dbReference type="NCBI Taxonomy" id="408172"/>
    <lineage>
        <taxon>unclassified sequences</taxon>
        <taxon>metagenomes</taxon>
        <taxon>ecological metagenomes</taxon>
    </lineage>
</organism>
<evidence type="ECO:0000259" key="12">
    <source>
        <dbReference type="PROSITE" id="PS51068"/>
    </source>
</evidence>
<keyword evidence="10" id="KW-0326">Glycosidase</keyword>
<evidence type="ECO:0000256" key="5">
    <source>
        <dbReference type="ARBA" id="ARBA00022801"/>
    </source>
</evidence>
<evidence type="ECO:0000256" key="11">
    <source>
        <dbReference type="ARBA" id="ARBA00044632"/>
    </source>
</evidence>
<proteinExistence type="inferred from homology"/>
<feature type="domain" description="Formamidopyrimidine-DNA glycosylase catalytic" evidence="12">
    <location>
        <begin position="2"/>
        <end position="129"/>
    </location>
</feature>
<dbReference type="InterPro" id="IPR012319">
    <property type="entry name" value="FPG_cat"/>
</dbReference>
<dbReference type="AlphaFoldDB" id="A0A382PY53"/>
<evidence type="ECO:0000256" key="4">
    <source>
        <dbReference type="ARBA" id="ARBA00022763"/>
    </source>
</evidence>
<dbReference type="InterPro" id="IPR010979">
    <property type="entry name" value="Ribosomal_uS13-like_H2TH"/>
</dbReference>
<dbReference type="GO" id="GO:0003684">
    <property type="term" value="F:damaged DNA binding"/>
    <property type="evidence" value="ECO:0007669"/>
    <property type="project" value="InterPro"/>
</dbReference>
<dbReference type="GO" id="GO:0006284">
    <property type="term" value="P:base-excision repair"/>
    <property type="evidence" value="ECO:0007669"/>
    <property type="project" value="InterPro"/>
</dbReference>
<dbReference type="GO" id="GO:0008270">
    <property type="term" value="F:zinc ion binding"/>
    <property type="evidence" value="ECO:0007669"/>
    <property type="project" value="InterPro"/>
</dbReference>
<comment type="similarity">
    <text evidence="2">Belongs to the FPG family.</text>
</comment>
<dbReference type="PROSITE" id="PS51068">
    <property type="entry name" value="FPG_CAT"/>
    <property type="match status" value="1"/>
</dbReference>
<dbReference type="Gene3D" id="3.20.190.10">
    <property type="entry name" value="MutM-like, N-terminal"/>
    <property type="match status" value="1"/>
</dbReference>
<dbReference type="SMART" id="SM01232">
    <property type="entry name" value="H2TH"/>
    <property type="match status" value="1"/>
</dbReference>
<dbReference type="GO" id="GO:0140078">
    <property type="term" value="F:class I DNA-(apurinic or apyrimidinic site) endonuclease activity"/>
    <property type="evidence" value="ECO:0007669"/>
    <property type="project" value="UniProtKB-EC"/>
</dbReference>
<dbReference type="NCBIfam" id="NF002211">
    <property type="entry name" value="PRK01103.1"/>
    <property type="match status" value="1"/>
</dbReference>
<protein>
    <recommendedName>
        <fullName evidence="12">Formamidopyrimidine-DNA glycosylase catalytic domain-containing protein</fullName>
    </recommendedName>
</protein>
<evidence type="ECO:0000256" key="3">
    <source>
        <dbReference type="ARBA" id="ARBA00011245"/>
    </source>
</evidence>
<name>A0A382PY53_9ZZZZ</name>
<dbReference type="SMART" id="SM00898">
    <property type="entry name" value="Fapy_DNA_glyco"/>
    <property type="match status" value="1"/>
</dbReference>
<dbReference type="Pfam" id="PF06831">
    <property type="entry name" value="H2TH"/>
    <property type="match status" value="1"/>
</dbReference>
<dbReference type="PANTHER" id="PTHR22993">
    <property type="entry name" value="FORMAMIDOPYRIMIDINE-DNA GLYCOSYLASE"/>
    <property type="match status" value="1"/>
</dbReference>
<dbReference type="InterPro" id="IPR035937">
    <property type="entry name" value="FPG_N"/>
</dbReference>
<evidence type="ECO:0000256" key="9">
    <source>
        <dbReference type="ARBA" id="ARBA00023268"/>
    </source>
</evidence>
<dbReference type="EMBL" id="UINC01110239">
    <property type="protein sequence ID" value="SVC77605.1"/>
    <property type="molecule type" value="Genomic_DNA"/>
</dbReference>
<gene>
    <name evidence="13" type="ORF">METZ01_LOCUS330459</name>
</gene>
<dbReference type="InterPro" id="IPR020629">
    <property type="entry name" value="FPG_Glyclase"/>
</dbReference>
<dbReference type="SUPFAM" id="SSF46946">
    <property type="entry name" value="S13-like H2TH domain"/>
    <property type="match status" value="1"/>
</dbReference>
<dbReference type="CDD" id="cd08966">
    <property type="entry name" value="EcFpg-like_N"/>
    <property type="match status" value="1"/>
</dbReference>
<comment type="catalytic activity">
    <reaction evidence="11">
        <text>2'-deoxyribonucleotide-(2'-deoxyribose 5'-phosphate)-2'-deoxyribonucleotide-DNA = a 3'-end 2'-deoxyribonucleotide-(2,3-dehydro-2,3-deoxyribose 5'-phosphate)-DNA + a 5'-end 5'-phospho-2'-deoxyribonucleoside-DNA + H(+)</text>
        <dbReference type="Rhea" id="RHEA:66592"/>
        <dbReference type="Rhea" id="RHEA-COMP:13180"/>
        <dbReference type="Rhea" id="RHEA-COMP:16897"/>
        <dbReference type="Rhea" id="RHEA-COMP:17067"/>
        <dbReference type="ChEBI" id="CHEBI:15378"/>
        <dbReference type="ChEBI" id="CHEBI:136412"/>
        <dbReference type="ChEBI" id="CHEBI:157695"/>
        <dbReference type="ChEBI" id="CHEBI:167181"/>
        <dbReference type="EC" id="4.2.99.18"/>
    </reaction>
</comment>
<evidence type="ECO:0000256" key="8">
    <source>
        <dbReference type="ARBA" id="ARBA00023239"/>
    </source>
</evidence>
<evidence type="ECO:0000256" key="2">
    <source>
        <dbReference type="ARBA" id="ARBA00009409"/>
    </source>
</evidence>
<dbReference type="GO" id="GO:0034039">
    <property type="term" value="F:8-oxo-7,8-dihydroguanine DNA N-glycosylase activity"/>
    <property type="evidence" value="ECO:0007669"/>
    <property type="project" value="TreeGrafter"/>
</dbReference>
<dbReference type="PANTHER" id="PTHR22993:SF9">
    <property type="entry name" value="FORMAMIDOPYRIMIDINE-DNA GLYCOSYLASE"/>
    <property type="match status" value="1"/>
</dbReference>
<accession>A0A382PY53</accession>
<dbReference type="NCBIfam" id="TIGR00577">
    <property type="entry name" value="fpg"/>
    <property type="match status" value="1"/>
</dbReference>